<dbReference type="PANTHER" id="PTHR13947:SF37">
    <property type="entry name" value="LD18367P"/>
    <property type="match status" value="1"/>
</dbReference>
<dbReference type="InterPro" id="IPR036390">
    <property type="entry name" value="WH_DNA-bd_sf"/>
</dbReference>
<sequence length="317" mass="35216">MLPASPGALDSVDPALDDRIARVLAFFRAYDQRLGPPGPDPSADSHALSEARVIGDLAHRDDATVAGLARRLGLDPAQVGRIVRRLAELGDVARSPDPEDGRRRLLSLTGQGRHEFRTRQAVTRRRVAALLEELPPTRQERLAASLDRAREVLVDEPDSEWALRGPLPGELGWIVQAHARIYTDEYGFDGRFEGLVAQIVADYSARNDVALERCWIAEHLGRPVGSVMAVRHTDDIAQLRCLIVDSAARGLGIGRRLVAECIDFARSVGYARMMLWTVDILPSARRIYEAAGFELTSETPDRLWGRDLVSQHWEREL</sequence>
<evidence type="ECO:0000313" key="4">
    <source>
        <dbReference type="EMBL" id="MEK9501637.1"/>
    </source>
</evidence>
<evidence type="ECO:0000256" key="1">
    <source>
        <dbReference type="ARBA" id="ARBA00022679"/>
    </source>
</evidence>
<organism evidence="4 5">
    <name type="scientific">Gaopeijia maritima</name>
    <dbReference type="NCBI Taxonomy" id="3119007"/>
    <lineage>
        <taxon>Bacteria</taxon>
        <taxon>Pseudomonadati</taxon>
        <taxon>Gemmatimonadota</taxon>
        <taxon>Longimicrobiia</taxon>
        <taxon>Gaopeijiales</taxon>
        <taxon>Gaopeijiaceae</taxon>
        <taxon>Gaopeijia</taxon>
    </lineage>
</organism>
<dbReference type="SMART" id="SM00347">
    <property type="entry name" value="HTH_MARR"/>
    <property type="match status" value="1"/>
</dbReference>
<dbReference type="InterPro" id="IPR000835">
    <property type="entry name" value="HTH_MarR-typ"/>
</dbReference>
<dbReference type="InterPro" id="IPR016181">
    <property type="entry name" value="Acyl_CoA_acyltransferase"/>
</dbReference>
<dbReference type="Pfam" id="PF12802">
    <property type="entry name" value="MarR_2"/>
    <property type="match status" value="1"/>
</dbReference>
<evidence type="ECO:0000313" key="5">
    <source>
        <dbReference type="Proteomes" id="UP001484239"/>
    </source>
</evidence>
<dbReference type="Gene3D" id="1.10.10.10">
    <property type="entry name" value="Winged helix-like DNA-binding domain superfamily/Winged helix DNA-binding domain"/>
    <property type="match status" value="1"/>
</dbReference>
<dbReference type="CDD" id="cd04301">
    <property type="entry name" value="NAT_SF"/>
    <property type="match status" value="1"/>
</dbReference>
<accession>A0ABU9EBZ2</accession>
<evidence type="ECO:0000259" key="3">
    <source>
        <dbReference type="PROSITE" id="PS51186"/>
    </source>
</evidence>
<dbReference type="PROSITE" id="PS51186">
    <property type="entry name" value="GNAT"/>
    <property type="match status" value="1"/>
</dbReference>
<dbReference type="SUPFAM" id="SSF46785">
    <property type="entry name" value="Winged helix' DNA-binding domain"/>
    <property type="match status" value="1"/>
</dbReference>
<keyword evidence="5" id="KW-1185">Reference proteome</keyword>
<dbReference type="SUPFAM" id="SSF55729">
    <property type="entry name" value="Acyl-CoA N-acyltransferases (Nat)"/>
    <property type="match status" value="1"/>
</dbReference>
<evidence type="ECO:0000259" key="2">
    <source>
        <dbReference type="PROSITE" id="PS50995"/>
    </source>
</evidence>
<dbReference type="Proteomes" id="UP001484239">
    <property type="component" value="Unassembled WGS sequence"/>
</dbReference>
<dbReference type="PANTHER" id="PTHR13947">
    <property type="entry name" value="GNAT FAMILY N-ACETYLTRANSFERASE"/>
    <property type="match status" value="1"/>
</dbReference>
<reference evidence="4 5" key="1">
    <citation type="submission" date="2024-02" db="EMBL/GenBank/DDBJ databases">
        <title>A novel Gemmatimonadota bacterium.</title>
        <authorList>
            <person name="Du Z.-J."/>
            <person name="Ye Y.-Q."/>
        </authorList>
    </citation>
    <scope>NUCLEOTIDE SEQUENCE [LARGE SCALE GENOMIC DNA]</scope>
    <source>
        <strain evidence="4 5">DH-20</strain>
    </source>
</reference>
<name>A0ABU9EBZ2_9BACT</name>
<protein>
    <submittedName>
        <fullName evidence="4">Helix-turn-helix domain-containing GNAT family N-acetyltransferase</fullName>
    </submittedName>
</protein>
<dbReference type="PROSITE" id="PS50995">
    <property type="entry name" value="HTH_MARR_2"/>
    <property type="match status" value="1"/>
</dbReference>
<dbReference type="Pfam" id="PF00583">
    <property type="entry name" value="Acetyltransf_1"/>
    <property type="match status" value="1"/>
</dbReference>
<dbReference type="EMBL" id="JBBHLI010000006">
    <property type="protein sequence ID" value="MEK9501637.1"/>
    <property type="molecule type" value="Genomic_DNA"/>
</dbReference>
<dbReference type="InterPro" id="IPR036388">
    <property type="entry name" value="WH-like_DNA-bd_sf"/>
</dbReference>
<dbReference type="RefSeq" id="WP_405287052.1">
    <property type="nucleotide sequence ID" value="NZ_JBBHLI010000006.1"/>
</dbReference>
<proteinExistence type="predicted"/>
<dbReference type="InterPro" id="IPR000182">
    <property type="entry name" value="GNAT_dom"/>
</dbReference>
<dbReference type="Gene3D" id="3.40.630.30">
    <property type="match status" value="1"/>
</dbReference>
<keyword evidence="1" id="KW-0808">Transferase</keyword>
<feature type="domain" description="N-acetyltransferase" evidence="3">
    <location>
        <begin position="132"/>
        <end position="317"/>
    </location>
</feature>
<dbReference type="InterPro" id="IPR050769">
    <property type="entry name" value="NAT_camello-type"/>
</dbReference>
<gene>
    <name evidence="4" type="ORF">WI372_11660</name>
</gene>
<comment type="caution">
    <text evidence="4">The sequence shown here is derived from an EMBL/GenBank/DDBJ whole genome shotgun (WGS) entry which is preliminary data.</text>
</comment>
<feature type="domain" description="HTH marR-type" evidence="2">
    <location>
        <begin position="1"/>
        <end position="151"/>
    </location>
</feature>